<proteinExistence type="predicted"/>
<organism evidence="1 2">
    <name type="scientific">Dryococelus australis</name>
    <dbReference type="NCBI Taxonomy" id="614101"/>
    <lineage>
        <taxon>Eukaryota</taxon>
        <taxon>Metazoa</taxon>
        <taxon>Ecdysozoa</taxon>
        <taxon>Arthropoda</taxon>
        <taxon>Hexapoda</taxon>
        <taxon>Insecta</taxon>
        <taxon>Pterygota</taxon>
        <taxon>Neoptera</taxon>
        <taxon>Polyneoptera</taxon>
        <taxon>Phasmatodea</taxon>
        <taxon>Verophasmatodea</taxon>
        <taxon>Anareolatae</taxon>
        <taxon>Phasmatidae</taxon>
        <taxon>Eurycanthinae</taxon>
        <taxon>Dryococelus</taxon>
    </lineage>
</organism>
<comment type="caution">
    <text evidence="1">The sequence shown here is derived from an EMBL/GenBank/DDBJ whole genome shotgun (WGS) entry which is preliminary data.</text>
</comment>
<accession>A0ABQ9GKK3</accession>
<evidence type="ECO:0000313" key="2">
    <source>
        <dbReference type="Proteomes" id="UP001159363"/>
    </source>
</evidence>
<gene>
    <name evidence="1" type="ORF">PR048_026160</name>
</gene>
<dbReference type="EMBL" id="JARBHB010000011">
    <property type="protein sequence ID" value="KAJ8872554.1"/>
    <property type="molecule type" value="Genomic_DNA"/>
</dbReference>
<dbReference type="Proteomes" id="UP001159363">
    <property type="component" value="Chromosome 10"/>
</dbReference>
<keyword evidence="2" id="KW-1185">Reference proteome</keyword>
<evidence type="ECO:0000313" key="1">
    <source>
        <dbReference type="EMBL" id="KAJ8872554.1"/>
    </source>
</evidence>
<name>A0ABQ9GKK3_9NEOP</name>
<sequence>MGCTKHFCLVARIVKDCTVSDTFLGLIPVQDASADSLYRHMTTTLTEADIPYKDNIMGFSCDGANYMAKDVYNYFQCSPKCIGSLAEFQELFLCETS</sequence>
<protein>
    <submittedName>
        <fullName evidence="1">Uncharacterized protein</fullName>
    </submittedName>
</protein>
<reference evidence="1 2" key="1">
    <citation type="submission" date="2023-02" db="EMBL/GenBank/DDBJ databases">
        <title>LHISI_Scaffold_Assembly.</title>
        <authorList>
            <person name="Stuart O.P."/>
            <person name="Cleave R."/>
            <person name="Magrath M.J.L."/>
            <person name="Mikheyev A.S."/>
        </authorList>
    </citation>
    <scope>NUCLEOTIDE SEQUENCE [LARGE SCALE GENOMIC DNA]</scope>
    <source>
        <strain evidence="1">Daus_M_001</strain>
        <tissue evidence="1">Leg muscle</tissue>
    </source>
</reference>